<dbReference type="EMBL" id="JAEVHI010000002">
    <property type="protein sequence ID" value="KAG5299258.1"/>
    <property type="molecule type" value="Genomic_DNA"/>
</dbReference>
<dbReference type="VEuPathDB" id="FungiDB:I7I52_09511"/>
<gene>
    <name evidence="2" type="ORF">I7I52_09511</name>
</gene>
<evidence type="ECO:0000313" key="2">
    <source>
        <dbReference type="EMBL" id="KAG5299258.1"/>
    </source>
</evidence>
<sequence length="68" mass="7941">MLTSPLWTALRMFDVRIIEFGFVNLFYSLFDLYLFPGVSSTFYGGRNRQANVQVSYYGKCLGKRQQTK</sequence>
<reference evidence="2 3" key="1">
    <citation type="submission" date="2021-01" db="EMBL/GenBank/DDBJ databases">
        <title>Chromosome-level genome assembly of a human fungal pathogen reveals clustering of transcriptionally co-regulated genes.</title>
        <authorList>
            <person name="Voorhies M."/>
            <person name="Cohen S."/>
            <person name="Shea T.P."/>
            <person name="Petrus S."/>
            <person name="Munoz J.F."/>
            <person name="Poplawski S."/>
            <person name="Goldman W.E."/>
            <person name="Michael T."/>
            <person name="Cuomo C.A."/>
            <person name="Sil A."/>
            <person name="Beyhan S."/>
        </authorList>
    </citation>
    <scope>NUCLEOTIDE SEQUENCE [LARGE SCALE GENOMIC DNA]</scope>
    <source>
        <strain evidence="2 3">G184AR</strain>
    </source>
</reference>
<evidence type="ECO:0000256" key="1">
    <source>
        <dbReference type="SAM" id="Phobius"/>
    </source>
</evidence>
<keyword evidence="1" id="KW-0472">Membrane</keyword>
<keyword evidence="1" id="KW-1133">Transmembrane helix</keyword>
<keyword evidence="1" id="KW-0812">Transmembrane</keyword>
<name>A0A8H7YZK3_AJECA</name>
<feature type="transmembrane region" description="Helical" evidence="1">
    <location>
        <begin position="20"/>
        <end position="38"/>
    </location>
</feature>
<dbReference type="AlphaFoldDB" id="A0A8H7YZK3"/>
<evidence type="ECO:0000313" key="3">
    <source>
        <dbReference type="Proteomes" id="UP000670092"/>
    </source>
</evidence>
<dbReference type="Proteomes" id="UP000670092">
    <property type="component" value="Unassembled WGS sequence"/>
</dbReference>
<organism evidence="2 3">
    <name type="scientific">Ajellomyces capsulatus</name>
    <name type="common">Darling's disease fungus</name>
    <name type="synonym">Histoplasma capsulatum</name>
    <dbReference type="NCBI Taxonomy" id="5037"/>
    <lineage>
        <taxon>Eukaryota</taxon>
        <taxon>Fungi</taxon>
        <taxon>Dikarya</taxon>
        <taxon>Ascomycota</taxon>
        <taxon>Pezizomycotina</taxon>
        <taxon>Eurotiomycetes</taxon>
        <taxon>Eurotiomycetidae</taxon>
        <taxon>Onygenales</taxon>
        <taxon>Ajellomycetaceae</taxon>
        <taxon>Histoplasma</taxon>
    </lineage>
</organism>
<proteinExistence type="predicted"/>
<accession>A0A8H7YZK3</accession>
<protein>
    <submittedName>
        <fullName evidence="2">Uncharacterized protein</fullName>
    </submittedName>
</protein>
<comment type="caution">
    <text evidence="2">The sequence shown here is derived from an EMBL/GenBank/DDBJ whole genome shotgun (WGS) entry which is preliminary data.</text>
</comment>